<feature type="domain" description="C2H2-type" evidence="7">
    <location>
        <begin position="616"/>
        <end position="638"/>
    </location>
</feature>
<sequence length="1175" mass="136496">MARHLLTRMHRARAQKHPEADSVEMLNKYNKYMIRLSPFQCGVCQFYFNRQRDFLDHMGSSKHVLTCQDMLGPIMCVACKYKTHKHNEMMEHVQYPEHLVAVEKKHGTCIVRESHTRITCKFCGVKMYSAVRMRRHCQRRHNDRLTEVQVAMFVKPVEYNKYDCPMCKKSFRAKSLLQLHFLKIHKNTSLFNCNVCNRGYLDQRRLDNHLRTRFHAKRVIAQKLTSAQKQKSAGLRATTIGQKLNKRRGRAKRTLVRPLDVNQGAKVTDQKKEDPKDDYSQRLRRSTRKRKKMEFFDDDPEEEKEPEPVQITEPDHEIQINRKSRKKWTRLRNAKDGQGEKKKINLSLKNSGTDKSETSDGKAEPMNTKNESVISETTNHKDKNSSPGNKSSRKTVKKTEKTNSVNEENANENTDCLEEDSEENFSEKDEDDDDFSLGEGETDAQDSVDEEKLNEASKHIFSCTYCDFAATDLTGLRGHYNENHPNDILTCQPCNQYFLSLKAYKIHCSGRGHQLKLREQSGETKMHKCPMCDKRFLQESCCLLHLETVHRHPSCETDIQRINKGQDLVTQLYGDHVKQVESLSNETSVSCPECGKFVRKDTLVEHLRLHTGERPYACRFCSKGFAGRLTLRRHISSHLNMPMFMCDTCGREFKRNSHLIKHIRQHDFEKKGEKHTCQICKASFFTPEELSRHMRRHGERNYKCAWPGCHWTFVLSGELKSHMFTHTGEKKYLCDICGFGAPTKTRLRRHEKTHDKSRNFNCDYCPYKASCKTHLKRHMRIHINSRPFACPYCNYTCNTHENIRKHILKTQKHKGMKLYPCKLCGNFGCDSSKEFRAHLMTVHANYLRENSIDSLAVFSGLYKREEDFQQPKEGSQIIQVTKGRFFRSYQNPDAPIEPPKPKKPKKSSLKSKMEEVKVIIVHPSELGEDVDKLQHKEEPEQFLQQLQQEKKGQLQQQQHHLSQAHQQQQGQLRQLLQDQQQHQNHQQQMMMEQQEDESQEEEEEEVEQDDEEAEEESSQETEAQQYIEVPNMVIHSFNPQQSQQLSGTTVSFTSSVLPHTQPQQLPVTVSMTDDKLYWTVLPEHKVVLPAAPTPEPWYSGMPQVHAPTSQELQQYRPIEVTTSHPGNFLSNSYFCNIPVGDIQTIQSTVGCPIYTSLVENVVVLSDPTRPETASL</sequence>
<dbReference type="PROSITE" id="PS50157">
    <property type="entry name" value="ZINC_FINGER_C2H2_2"/>
    <property type="match status" value="9"/>
</dbReference>
<dbReference type="SUPFAM" id="SSF57667">
    <property type="entry name" value="beta-beta-alpha zinc fingers"/>
    <property type="match status" value="5"/>
</dbReference>
<feature type="compositionally biased region" description="Low complexity" evidence="6">
    <location>
        <begin position="946"/>
        <end position="992"/>
    </location>
</feature>
<evidence type="ECO:0000256" key="5">
    <source>
        <dbReference type="PROSITE-ProRule" id="PRU00042"/>
    </source>
</evidence>
<name>A0AAV2HX93_LYMST</name>
<feature type="compositionally biased region" description="Basic and acidic residues" evidence="6">
    <location>
        <begin position="352"/>
        <end position="363"/>
    </location>
</feature>
<feature type="compositionally biased region" description="Polar residues" evidence="6">
    <location>
        <begin position="402"/>
        <end position="414"/>
    </location>
</feature>
<dbReference type="Gene3D" id="3.30.160.60">
    <property type="entry name" value="Classic Zinc Finger"/>
    <property type="match status" value="9"/>
</dbReference>
<dbReference type="EMBL" id="CAXITT010000314">
    <property type="protein sequence ID" value="CAL1538819.1"/>
    <property type="molecule type" value="Genomic_DNA"/>
</dbReference>
<feature type="domain" description="C2H2-type" evidence="7">
    <location>
        <begin position="732"/>
        <end position="759"/>
    </location>
</feature>
<proteinExistence type="predicted"/>
<keyword evidence="9" id="KW-1185">Reference proteome</keyword>
<dbReference type="GO" id="GO:0000981">
    <property type="term" value="F:DNA-binding transcription factor activity, RNA polymerase II-specific"/>
    <property type="evidence" value="ECO:0007669"/>
    <property type="project" value="TreeGrafter"/>
</dbReference>
<dbReference type="GO" id="GO:0008270">
    <property type="term" value="F:zinc ion binding"/>
    <property type="evidence" value="ECO:0007669"/>
    <property type="project" value="UniProtKB-KW"/>
</dbReference>
<feature type="region of interest" description="Disordered" evidence="6">
    <location>
        <begin position="889"/>
        <end position="911"/>
    </location>
</feature>
<organism evidence="8 9">
    <name type="scientific">Lymnaea stagnalis</name>
    <name type="common">Great pond snail</name>
    <name type="synonym">Helix stagnalis</name>
    <dbReference type="NCBI Taxonomy" id="6523"/>
    <lineage>
        <taxon>Eukaryota</taxon>
        <taxon>Metazoa</taxon>
        <taxon>Spiralia</taxon>
        <taxon>Lophotrochozoa</taxon>
        <taxon>Mollusca</taxon>
        <taxon>Gastropoda</taxon>
        <taxon>Heterobranchia</taxon>
        <taxon>Euthyneura</taxon>
        <taxon>Panpulmonata</taxon>
        <taxon>Hygrophila</taxon>
        <taxon>Lymnaeoidea</taxon>
        <taxon>Lymnaeidae</taxon>
        <taxon>Lymnaea</taxon>
    </lineage>
</organism>
<keyword evidence="2" id="KW-0677">Repeat</keyword>
<evidence type="ECO:0000259" key="7">
    <source>
        <dbReference type="PROSITE" id="PS50157"/>
    </source>
</evidence>
<reference evidence="8 9" key="1">
    <citation type="submission" date="2024-04" db="EMBL/GenBank/DDBJ databases">
        <authorList>
            <consortium name="Genoscope - CEA"/>
            <person name="William W."/>
        </authorList>
    </citation>
    <scope>NUCLEOTIDE SEQUENCE [LARGE SCALE GENOMIC DNA]</scope>
</reference>
<feature type="compositionally biased region" description="Basic and acidic residues" evidence="6">
    <location>
        <begin position="268"/>
        <end position="281"/>
    </location>
</feature>
<dbReference type="PANTHER" id="PTHR24408">
    <property type="entry name" value="ZINC FINGER PROTEIN"/>
    <property type="match status" value="1"/>
</dbReference>
<dbReference type="Proteomes" id="UP001497497">
    <property type="component" value="Unassembled WGS sequence"/>
</dbReference>
<feature type="compositionally biased region" description="Basic and acidic residues" evidence="6">
    <location>
        <begin position="333"/>
        <end position="343"/>
    </location>
</feature>
<evidence type="ECO:0000256" key="1">
    <source>
        <dbReference type="ARBA" id="ARBA00022723"/>
    </source>
</evidence>
<dbReference type="Pfam" id="PF13894">
    <property type="entry name" value="zf-C2H2_4"/>
    <property type="match status" value="1"/>
</dbReference>
<dbReference type="InterPro" id="IPR003604">
    <property type="entry name" value="Matrin/U1-like-C_Znf_C2H2"/>
</dbReference>
<feature type="domain" description="C2H2-type" evidence="7">
    <location>
        <begin position="191"/>
        <end position="220"/>
    </location>
</feature>
<feature type="compositionally biased region" description="Basic residues" evidence="6">
    <location>
        <begin position="282"/>
        <end position="292"/>
    </location>
</feature>
<dbReference type="Pfam" id="PF00096">
    <property type="entry name" value="zf-C2H2"/>
    <property type="match status" value="2"/>
</dbReference>
<feature type="compositionally biased region" description="Acidic residues" evidence="6">
    <location>
        <begin position="296"/>
        <end position="305"/>
    </location>
</feature>
<evidence type="ECO:0000256" key="6">
    <source>
        <dbReference type="SAM" id="MobiDB-lite"/>
    </source>
</evidence>
<dbReference type="GO" id="GO:0005634">
    <property type="term" value="C:nucleus"/>
    <property type="evidence" value="ECO:0007669"/>
    <property type="project" value="TreeGrafter"/>
</dbReference>
<keyword evidence="3 5" id="KW-0863">Zinc-finger</keyword>
<gene>
    <name evidence="8" type="ORF">GSLYS_00012640001</name>
</gene>
<feature type="compositionally biased region" description="Basic residues" evidence="6">
    <location>
        <begin position="322"/>
        <end position="332"/>
    </location>
</feature>
<feature type="domain" description="C2H2-type" evidence="7">
    <location>
        <begin position="644"/>
        <end position="671"/>
    </location>
</feature>
<keyword evidence="4" id="KW-0862">Zinc</keyword>
<dbReference type="PANTHER" id="PTHR24408:SF64">
    <property type="entry name" value="LINKING IMMUNITY AND METABOLISM-RELATED"/>
    <property type="match status" value="1"/>
</dbReference>
<feature type="domain" description="C2H2-type" evidence="7">
    <location>
        <begin position="675"/>
        <end position="702"/>
    </location>
</feature>
<dbReference type="FunFam" id="3.30.160.60:FF:002343">
    <property type="entry name" value="Zinc finger protein 33A"/>
    <property type="match status" value="1"/>
</dbReference>
<evidence type="ECO:0000256" key="2">
    <source>
        <dbReference type="ARBA" id="ARBA00022737"/>
    </source>
</evidence>
<evidence type="ECO:0000256" key="4">
    <source>
        <dbReference type="ARBA" id="ARBA00022833"/>
    </source>
</evidence>
<evidence type="ECO:0000313" key="8">
    <source>
        <dbReference type="EMBL" id="CAL1538819.1"/>
    </source>
</evidence>
<dbReference type="SMART" id="SM00355">
    <property type="entry name" value="ZnF_C2H2"/>
    <property type="match status" value="17"/>
</dbReference>
<feature type="compositionally biased region" description="Acidic residues" evidence="6">
    <location>
        <begin position="415"/>
        <end position="449"/>
    </location>
</feature>
<evidence type="ECO:0000256" key="3">
    <source>
        <dbReference type="ARBA" id="ARBA00022771"/>
    </source>
</evidence>
<comment type="caution">
    <text evidence="8">The sequence shown here is derived from an EMBL/GenBank/DDBJ whole genome shotgun (WGS) entry which is preliminary data.</text>
</comment>
<feature type="compositionally biased region" description="Polar residues" evidence="6">
    <location>
        <begin position="367"/>
        <end position="377"/>
    </location>
</feature>
<feature type="domain" description="C2H2-type" evidence="7">
    <location>
        <begin position="760"/>
        <end position="787"/>
    </location>
</feature>
<evidence type="ECO:0000313" key="9">
    <source>
        <dbReference type="Proteomes" id="UP001497497"/>
    </source>
</evidence>
<dbReference type="GO" id="GO:0043565">
    <property type="term" value="F:sequence-specific DNA binding"/>
    <property type="evidence" value="ECO:0007669"/>
    <property type="project" value="TreeGrafter"/>
</dbReference>
<protein>
    <recommendedName>
        <fullName evidence="7">C2H2-type domain-containing protein</fullName>
    </recommendedName>
</protein>
<feature type="domain" description="C2H2-type" evidence="7">
    <location>
        <begin position="589"/>
        <end position="615"/>
    </location>
</feature>
<feature type="region of interest" description="Disordered" evidence="6">
    <location>
        <begin position="946"/>
        <end position="1022"/>
    </location>
</feature>
<feature type="domain" description="C2H2-type" evidence="7">
    <location>
        <begin position="702"/>
        <end position="731"/>
    </location>
</feature>
<feature type="region of interest" description="Disordered" evidence="6">
    <location>
        <begin position="258"/>
        <end position="451"/>
    </location>
</feature>
<dbReference type="SMART" id="SM00451">
    <property type="entry name" value="ZnF_U1"/>
    <property type="match status" value="6"/>
</dbReference>
<dbReference type="FunFam" id="3.30.160.60:FF:000072">
    <property type="entry name" value="zinc finger protein 143 isoform X1"/>
    <property type="match status" value="1"/>
</dbReference>
<dbReference type="PROSITE" id="PS00028">
    <property type="entry name" value="ZINC_FINGER_C2H2_1"/>
    <property type="match status" value="7"/>
</dbReference>
<keyword evidence="1" id="KW-0479">Metal-binding</keyword>
<accession>A0AAV2HX93</accession>
<dbReference type="InterPro" id="IPR013087">
    <property type="entry name" value="Znf_C2H2_type"/>
</dbReference>
<dbReference type="AlphaFoldDB" id="A0AAV2HX93"/>
<dbReference type="InterPro" id="IPR036236">
    <property type="entry name" value="Znf_C2H2_sf"/>
</dbReference>
<feature type="domain" description="C2H2-type" evidence="7">
    <location>
        <begin position="162"/>
        <end position="190"/>
    </location>
</feature>
<feature type="compositionally biased region" description="Acidic residues" evidence="6">
    <location>
        <begin position="993"/>
        <end position="1019"/>
    </location>
</feature>